<feature type="region of interest" description="Disordered" evidence="1">
    <location>
        <begin position="47"/>
        <end position="73"/>
    </location>
</feature>
<dbReference type="OrthoDB" id="5380370at2759"/>
<proteinExistence type="predicted"/>
<name>A0A9W4XH70_9PLEO</name>
<feature type="compositionally biased region" description="Basic and acidic residues" evidence="1">
    <location>
        <begin position="47"/>
        <end position="60"/>
    </location>
</feature>
<feature type="region of interest" description="Disordered" evidence="1">
    <location>
        <begin position="128"/>
        <end position="256"/>
    </location>
</feature>
<feature type="compositionally biased region" description="Low complexity" evidence="1">
    <location>
        <begin position="168"/>
        <end position="178"/>
    </location>
</feature>
<dbReference type="EMBL" id="CAOQHR010000003">
    <property type="protein sequence ID" value="CAI6331537.1"/>
    <property type="molecule type" value="Genomic_DNA"/>
</dbReference>
<comment type="caution">
    <text evidence="2">The sequence shown here is derived from an EMBL/GenBank/DDBJ whole genome shotgun (WGS) entry which is preliminary data.</text>
</comment>
<feature type="compositionally biased region" description="Polar residues" evidence="1">
    <location>
        <begin position="209"/>
        <end position="221"/>
    </location>
</feature>
<sequence>MLACRLHTCLLHPLVNHDRHEPTRNADPSRCRRKYFSSVERLRIEEEHVLHEQRQHEHGASSRQSSRANSIALHRSLTLTVRARRRLRKPQPQNHHAAQADAQFFLSLPEKVQRSAFSREEQILLAGSCSSPQTPSHHDPHPHQTPSATPFSDFQFDFTPVRGRSLRRSSSAASLSRSPVSPTRASINPSSMRAQEDTDSSVLYLDRMSSASNIQPSSGSSRRARSLTHLPPPVRSSISSNNSLPRSQSSTRANLSWHQRSHSYSLSISGRRSSQLPVAPVFDSEASHYRDPEARKKLRTYFTSPQKFDEAVEFGFAPIADKDSKANHYSLPPIATDAQNFSRDMQTFLRDDTISFLEDLDDDDKSLRSDHGSMADDESPITPSSGQSFRCHTRQQSSNFSSIDSNGLPPHHPLSSRFNREMTLRMTLTRPDLRADEEQLYGWQSNKSIKDDPFALEELQLTDDMNGTKGPFYVKPKPHGNLVSRLFKRASRKSR</sequence>
<gene>
    <name evidence="2" type="ORF">PDIGIT_LOCUS4562</name>
</gene>
<organism evidence="2 3">
    <name type="scientific">Periconia digitata</name>
    <dbReference type="NCBI Taxonomy" id="1303443"/>
    <lineage>
        <taxon>Eukaryota</taxon>
        <taxon>Fungi</taxon>
        <taxon>Dikarya</taxon>
        <taxon>Ascomycota</taxon>
        <taxon>Pezizomycotina</taxon>
        <taxon>Dothideomycetes</taxon>
        <taxon>Pleosporomycetidae</taxon>
        <taxon>Pleosporales</taxon>
        <taxon>Massarineae</taxon>
        <taxon>Periconiaceae</taxon>
        <taxon>Periconia</taxon>
    </lineage>
</organism>
<protein>
    <submittedName>
        <fullName evidence="2">Uncharacterized protein</fullName>
    </submittedName>
</protein>
<feature type="compositionally biased region" description="Basic and acidic residues" evidence="1">
    <location>
        <begin position="365"/>
        <end position="374"/>
    </location>
</feature>
<reference evidence="2" key="1">
    <citation type="submission" date="2023-01" db="EMBL/GenBank/DDBJ databases">
        <authorList>
            <person name="Van Ghelder C."/>
            <person name="Rancurel C."/>
        </authorList>
    </citation>
    <scope>NUCLEOTIDE SEQUENCE</scope>
    <source>
        <strain evidence="2">CNCM I-4278</strain>
    </source>
</reference>
<feature type="compositionally biased region" description="Low complexity" evidence="1">
    <location>
        <begin position="235"/>
        <end position="250"/>
    </location>
</feature>
<keyword evidence="3" id="KW-1185">Reference proteome</keyword>
<evidence type="ECO:0000313" key="3">
    <source>
        <dbReference type="Proteomes" id="UP001152607"/>
    </source>
</evidence>
<dbReference type="AlphaFoldDB" id="A0A9W4XH70"/>
<dbReference type="Proteomes" id="UP001152607">
    <property type="component" value="Unassembled WGS sequence"/>
</dbReference>
<evidence type="ECO:0000256" key="1">
    <source>
        <dbReference type="SAM" id="MobiDB-lite"/>
    </source>
</evidence>
<feature type="compositionally biased region" description="Polar residues" evidence="1">
    <location>
        <begin position="381"/>
        <end position="405"/>
    </location>
</feature>
<accession>A0A9W4XH70</accession>
<feature type="compositionally biased region" description="Polar residues" evidence="1">
    <location>
        <begin position="179"/>
        <end position="193"/>
    </location>
</feature>
<feature type="region of interest" description="Disordered" evidence="1">
    <location>
        <begin position="365"/>
        <end position="416"/>
    </location>
</feature>
<evidence type="ECO:0000313" key="2">
    <source>
        <dbReference type="EMBL" id="CAI6331537.1"/>
    </source>
</evidence>